<reference evidence="1" key="1">
    <citation type="submission" date="2016-03" db="EMBL/GenBank/DDBJ databases">
        <title>The evolution of Pseudomonas syringae pv. actinidiae in New Zealand.</title>
        <authorList>
            <person name="Taiaroa G."/>
            <person name="Poulter R.T.M."/>
            <person name="Lamont I."/>
            <person name="Stockwell P."/>
            <person name="Butler M.I."/>
        </authorList>
    </citation>
    <scope>NUCLEOTIDE SEQUENCE</scope>
    <source>
        <strain evidence="1">RT685</strain>
        <plasmid evidence="1">pMG1_RT685</plasmid>
    </source>
</reference>
<protein>
    <submittedName>
        <fullName evidence="1">Uncharacterized protein</fullName>
    </submittedName>
</protein>
<proteinExistence type="predicted"/>
<dbReference type="EMBL" id="KX009059">
    <property type="protein sequence ID" value="ARO44837.1"/>
    <property type="molecule type" value="Genomic_DNA"/>
</dbReference>
<accession>A0A2P0QET4</accession>
<name>A0A2P0QET4_PSESF</name>
<evidence type="ECO:0000313" key="1">
    <source>
        <dbReference type="EMBL" id="ARO44837.1"/>
    </source>
</evidence>
<dbReference type="AlphaFoldDB" id="A0A2P0QET4"/>
<keyword evidence="1" id="KW-0614">Plasmid</keyword>
<geneLocation type="plasmid" evidence="1">
    <name>pMG1_RT685</name>
</geneLocation>
<sequence length="45" mass="4801">MFDRYNQPKATAAKTMRDISKALLIAAIDPAAPALTLANPDTSEP</sequence>
<organism evidence="1">
    <name type="scientific">Pseudomonas syringae pv. actinidiae</name>
    <dbReference type="NCBI Taxonomy" id="103796"/>
    <lineage>
        <taxon>Bacteria</taxon>
        <taxon>Pseudomonadati</taxon>
        <taxon>Pseudomonadota</taxon>
        <taxon>Gammaproteobacteria</taxon>
        <taxon>Pseudomonadales</taxon>
        <taxon>Pseudomonadaceae</taxon>
        <taxon>Pseudomonas</taxon>
        <taxon>Pseudomonas syringae</taxon>
    </lineage>
</organism>